<dbReference type="RefSeq" id="WP_129457570.1">
    <property type="nucleotide sequence ID" value="NZ_PPCV01000001.1"/>
</dbReference>
<gene>
    <name evidence="2" type="ORF">C1706_02295</name>
</gene>
<dbReference type="Proteomes" id="UP000290624">
    <property type="component" value="Unassembled WGS sequence"/>
</dbReference>
<dbReference type="InterPro" id="IPR002629">
    <property type="entry name" value="Met_Synth_C/arc"/>
</dbReference>
<dbReference type="OrthoDB" id="5242426at2"/>
<dbReference type="AlphaFoldDB" id="A0A4Q2EJ85"/>
<dbReference type="GO" id="GO:0008270">
    <property type="term" value="F:zinc ion binding"/>
    <property type="evidence" value="ECO:0007669"/>
    <property type="project" value="InterPro"/>
</dbReference>
<comment type="caution">
    <text evidence="2">The sequence shown here is derived from an EMBL/GenBank/DDBJ whole genome shotgun (WGS) entry which is preliminary data.</text>
</comment>
<organism evidence="2 3">
    <name type="scientific">Propioniciclava flava</name>
    <dbReference type="NCBI Taxonomy" id="2072026"/>
    <lineage>
        <taxon>Bacteria</taxon>
        <taxon>Bacillati</taxon>
        <taxon>Actinomycetota</taxon>
        <taxon>Actinomycetes</taxon>
        <taxon>Propionibacteriales</taxon>
        <taxon>Propionibacteriaceae</taxon>
        <taxon>Propioniciclava</taxon>
    </lineage>
</organism>
<sequence length="322" mass="33738">MRTSGLGSLPGADVAGGVRFALEASSLPWLPEFPARGPWAGMIGRTLGMLEGIGASLLAGEWSFTAVSGVDQRRARATMRDDLDVLEENAQGLTGSLRVTAAGPWTLAASTLLPRGGHVVGDAVARRDLAQSLAVGVGELREEIERRLPAVTVALQVDEPALPAVLEGGIRTESGYARYAAIEKEEVVGALSGLQGDVLHCCAPGLDPSVAVGEHGAGFRALSLDAALLTRADLDRWGPLLEAGKELWLGCADARTPRAPHPDALTARVLRDLRPLGLSEVTAAAVVLTPSCGLESWPIDQVGPLFTALRTTADRLDEELTR</sequence>
<dbReference type="InterPro" id="IPR038071">
    <property type="entry name" value="UROD/MetE-like_sf"/>
</dbReference>
<protein>
    <submittedName>
        <fullName evidence="2">Methionine synthase</fullName>
    </submittedName>
</protein>
<proteinExistence type="predicted"/>
<feature type="domain" description="Cobalamin-independent methionine synthase MetE C-terminal/archaeal" evidence="1">
    <location>
        <begin position="128"/>
        <end position="303"/>
    </location>
</feature>
<keyword evidence="3" id="KW-1185">Reference proteome</keyword>
<accession>A0A4Q2EJ85</accession>
<name>A0A4Q2EJ85_9ACTN</name>
<evidence type="ECO:0000313" key="3">
    <source>
        <dbReference type="Proteomes" id="UP000290624"/>
    </source>
</evidence>
<dbReference type="EMBL" id="PPCV01000001">
    <property type="protein sequence ID" value="RXW33601.1"/>
    <property type="molecule type" value="Genomic_DNA"/>
</dbReference>
<dbReference type="SUPFAM" id="SSF51726">
    <property type="entry name" value="UROD/MetE-like"/>
    <property type="match status" value="1"/>
</dbReference>
<evidence type="ECO:0000313" key="2">
    <source>
        <dbReference type="EMBL" id="RXW33601.1"/>
    </source>
</evidence>
<dbReference type="GO" id="GO:0003871">
    <property type="term" value="F:5-methyltetrahydropteroyltriglutamate-homocysteine S-methyltransferase activity"/>
    <property type="evidence" value="ECO:0007669"/>
    <property type="project" value="InterPro"/>
</dbReference>
<dbReference type="GO" id="GO:0009086">
    <property type="term" value="P:methionine biosynthetic process"/>
    <property type="evidence" value="ECO:0007669"/>
    <property type="project" value="InterPro"/>
</dbReference>
<dbReference type="Pfam" id="PF01717">
    <property type="entry name" value="Meth_synt_2"/>
    <property type="match status" value="1"/>
</dbReference>
<dbReference type="Gene3D" id="3.20.20.210">
    <property type="match status" value="1"/>
</dbReference>
<evidence type="ECO:0000259" key="1">
    <source>
        <dbReference type="Pfam" id="PF01717"/>
    </source>
</evidence>
<reference evidence="2 3" key="1">
    <citation type="submission" date="2018-01" db="EMBL/GenBank/DDBJ databases">
        <title>Lactibacter flavus gen. nov., sp. nov., a novel bacterium of the family Propionibacteriaceae isolated from raw milk and dairy products.</title>
        <authorList>
            <person name="Wenning M."/>
            <person name="Breitenwieser F."/>
            <person name="Huptas C."/>
            <person name="von Neubeck M."/>
            <person name="Busse H.-J."/>
            <person name="Scherer S."/>
        </authorList>
    </citation>
    <scope>NUCLEOTIDE SEQUENCE [LARGE SCALE GENOMIC DNA]</scope>
    <source>
        <strain evidence="2 3">VG341</strain>
    </source>
</reference>